<dbReference type="Proteomes" id="UP000316628">
    <property type="component" value="Unassembled WGS sequence"/>
</dbReference>
<organism evidence="1 2">
    <name type="scientific">Saccharothrix saharensis</name>
    <dbReference type="NCBI Taxonomy" id="571190"/>
    <lineage>
        <taxon>Bacteria</taxon>
        <taxon>Bacillati</taxon>
        <taxon>Actinomycetota</taxon>
        <taxon>Actinomycetes</taxon>
        <taxon>Pseudonocardiales</taxon>
        <taxon>Pseudonocardiaceae</taxon>
        <taxon>Saccharothrix</taxon>
    </lineage>
</organism>
<protein>
    <submittedName>
        <fullName evidence="1">Uncharacterized protein</fullName>
    </submittedName>
</protein>
<comment type="caution">
    <text evidence="1">The sequence shown here is derived from an EMBL/GenBank/DDBJ whole genome shotgun (WGS) entry which is preliminary data.</text>
</comment>
<name>A0A543J5Y9_9PSEU</name>
<gene>
    <name evidence="1" type="ORF">FHX81_0458</name>
</gene>
<dbReference type="AlphaFoldDB" id="A0A543J5Y9"/>
<evidence type="ECO:0000313" key="2">
    <source>
        <dbReference type="Proteomes" id="UP000316628"/>
    </source>
</evidence>
<keyword evidence="2" id="KW-1185">Reference proteome</keyword>
<dbReference type="EMBL" id="VFPP01000001">
    <property type="protein sequence ID" value="TQM78202.1"/>
    <property type="molecule type" value="Genomic_DNA"/>
</dbReference>
<dbReference type="OrthoDB" id="226313at2"/>
<proteinExistence type="predicted"/>
<dbReference type="RefSeq" id="WP_141974975.1">
    <property type="nucleotide sequence ID" value="NZ_VFPP01000001.1"/>
</dbReference>
<evidence type="ECO:0000313" key="1">
    <source>
        <dbReference type="EMBL" id="TQM78202.1"/>
    </source>
</evidence>
<sequence length="119" mass="12540">MALLDVSEPYLSRRVVQAADFESMAHADGHWYAPVVDVCSSSHDVAAAAARSLSLAGLGAPPVLAPGVSAHAAARLERAWWPAKIIDSELPCLSFGTKCLGGQPVEEIGRCRQGCSRRA</sequence>
<accession>A0A543J5Y9</accession>
<reference evidence="1 2" key="1">
    <citation type="submission" date="2019-06" db="EMBL/GenBank/DDBJ databases">
        <title>Sequencing the genomes of 1000 actinobacteria strains.</title>
        <authorList>
            <person name="Klenk H.-P."/>
        </authorList>
    </citation>
    <scope>NUCLEOTIDE SEQUENCE [LARGE SCALE GENOMIC DNA]</scope>
    <source>
        <strain evidence="1 2">DSM 45456</strain>
    </source>
</reference>